<evidence type="ECO:0000256" key="6">
    <source>
        <dbReference type="ARBA" id="ARBA00022842"/>
    </source>
</evidence>
<reference evidence="9 10" key="1">
    <citation type="submission" date="2019-08" db="EMBL/GenBank/DDBJ databases">
        <title>Deep-cultivation of Planctomycetes and their phenomic and genomic characterization uncovers novel biology.</title>
        <authorList>
            <person name="Wiegand S."/>
            <person name="Jogler M."/>
            <person name="Boedeker C."/>
            <person name="Pinto D."/>
            <person name="Vollmers J."/>
            <person name="Rivas-Marin E."/>
            <person name="Kohn T."/>
            <person name="Peeters S.H."/>
            <person name="Heuer A."/>
            <person name="Rast P."/>
            <person name="Oberbeckmann S."/>
            <person name="Bunk B."/>
            <person name="Jeske O."/>
            <person name="Meyerdierks A."/>
            <person name="Storesund J.E."/>
            <person name="Kallscheuer N."/>
            <person name="Luecker S."/>
            <person name="Lage O.M."/>
            <person name="Pohl T."/>
            <person name="Merkel B.J."/>
            <person name="Hornburger P."/>
            <person name="Mueller R.-W."/>
            <person name="Bruemmer F."/>
            <person name="Labrenz M."/>
            <person name="Spormann A.M."/>
            <person name="Op den Camp H."/>
            <person name="Overmann J."/>
            <person name="Amann R."/>
            <person name="Jetten M.S.M."/>
            <person name="Mascher T."/>
            <person name="Medema M.H."/>
            <person name="Devos D.P."/>
            <person name="Kaster A.-K."/>
            <person name="Ovreas L."/>
            <person name="Rohde M."/>
            <person name="Galperin M.Y."/>
            <person name="Jogler C."/>
        </authorList>
    </citation>
    <scope>NUCLEOTIDE SEQUENCE [LARGE SCALE GENOMIC DNA]</scope>
    <source>
        <strain evidence="9 10">Pr1d</strain>
    </source>
</reference>
<evidence type="ECO:0000256" key="5">
    <source>
        <dbReference type="ARBA" id="ARBA00022801"/>
    </source>
</evidence>
<dbReference type="GO" id="GO:0016787">
    <property type="term" value="F:hydrolase activity"/>
    <property type="evidence" value="ECO:0007669"/>
    <property type="project" value="UniProtKB-KW"/>
</dbReference>
<sequence length="142" mass="15812">MIVLDTNVISALMRSTPDERVVNWLNAQPSESIWTSSICVFEIMFGLQTMAKGKRRRALEDAFEKVLEQDLEGRVLDFDATAAFEAAIISAKLRSIGRSVEIRDVQIAGIVEARHGTLSTRNTQHFVDTGIPLVNPWDDLPA</sequence>
<dbReference type="EMBL" id="CP042913">
    <property type="protein sequence ID" value="QEG37056.1"/>
    <property type="molecule type" value="Genomic_DNA"/>
</dbReference>
<comment type="similarity">
    <text evidence="7">Belongs to the PINc/VapC protein family.</text>
</comment>
<dbReference type="GO" id="GO:0004518">
    <property type="term" value="F:nuclease activity"/>
    <property type="evidence" value="ECO:0007669"/>
    <property type="project" value="UniProtKB-KW"/>
</dbReference>
<dbReference type="KEGG" id="bgok:Pr1d_43960"/>
<dbReference type="AlphaFoldDB" id="A0A5B9QJ47"/>
<dbReference type="EC" id="3.1.-.-" evidence="9"/>
<evidence type="ECO:0000256" key="7">
    <source>
        <dbReference type="ARBA" id="ARBA00038093"/>
    </source>
</evidence>
<dbReference type="InterPro" id="IPR050556">
    <property type="entry name" value="Type_II_TA_system_RNase"/>
</dbReference>
<dbReference type="GO" id="GO:0046872">
    <property type="term" value="F:metal ion binding"/>
    <property type="evidence" value="ECO:0007669"/>
    <property type="project" value="UniProtKB-KW"/>
</dbReference>
<organism evidence="9 10">
    <name type="scientific">Bythopirellula goksoeyrii</name>
    <dbReference type="NCBI Taxonomy" id="1400387"/>
    <lineage>
        <taxon>Bacteria</taxon>
        <taxon>Pseudomonadati</taxon>
        <taxon>Planctomycetota</taxon>
        <taxon>Planctomycetia</taxon>
        <taxon>Pirellulales</taxon>
        <taxon>Lacipirellulaceae</taxon>
        <taxon>Bythopirellula</taxon>
    </lineage>
</organism>
<evidence type="ECO:0000313" key="10">
    <source>
        <dbReference type="Proteomes" id="UP000323917"/>
    </source>
</evidence>
<comment type="cofactor">
    <cofactor evidence="1">
        <name>Mg(2+)</name>
        <dbReference type="ChEBI" id="CHEBI:18420"/>
    </cofactor>
</comment>
<dbReference type="InterPro" id="IPR002716">
    <property type="entry name" value="PIN_dom"/>
</dbReference>
<dbReference type="PANTHER" id="PTHR33653">
    <property type="entry name" value="RIBONUCLEASE VAPC2"/>
    <property type="match status" value="1"/>
</dbReference>
<proteinExistence type="inferred from homology"/>
<evidence type="ECO:0000313" key="9">
    <source>
        <dbReference type="EMBL" id="QEG37056.1"/>
    </source>
</evidence>
<dbReference type="Gene3D" id="3.40.50.1010">
    <property type="entry name" value="5'-nuclease"/>
    <property type="match status" value="1"/>
</dbReference>
<dbReference type="Pfam" id="PF01850">
    <property type="entry name" value="PIN"/>
    <property type="match status" value="1"/>
</dbReference>
<keyword evidence="5 9" id="KW-0378">Hydrolase</keyword>
<name>A0A5B9QJ47_9BACT</name>
<dbReference type="RefSeq" id="WP_148075335.1">
    <property type="nucleotide sequence ID" value="NZ_CP042913.1"/>
</dbReference>
<dbReference type="OrthoDB" id="9815354at2"/>
<keyword evidence="3" id="KW-0540">Nuclease</keyword>
<evidence type="ECO:0000256" key="1">
    <source>
        <dbReference type="ARBA" id="ARBA00001946"/>
    </source>
</evidence>
<dbReference type="InterPro" id="IPR029060">
    <property type="entry name" value="PIN-like_dom_sf"/>
</dbReference>
<dbReference type="PANTHER" id="PTHR33653:SF1">
    <property type="entry name" value="RIBONUCLEASE VAPC2"/>
    <property type="match status" value="1"/>
</dbReference>
<gene>
    <name evidence="9" type="primary">fitB_1</name>
    <name evidence="9" type="ORF">Pr1d_43960</name>
</gene>
<protein>
    <submittedName>
        <fullName evidence="9">Toxin FitB</fullName>
        <ecNumber evidence="9">3.1.-.-</ecNumber>
    </submittedName>
</protein>
<dbReference type="Proteomes" id="UP000323917">
    <property type="component" value="Chromosome"/>
</dbReference>
<evidence type="ECO:0000256" key="4">
    <source>
        <dbReference type="ARBA" id="ARBA00022723"/>
    </source>
</evidence>
<evidence type="ECO:0000259" key="8">
    <source>
        <dbReference type="Pfam" id="PF01850"/>
    </source>
</evidence>
<keyword evidence="4" id="KW-0479">Metal-binding</keyword>
<accession>A0A5B9QJ47</accession>
<keyword evidence="2" id="KW-1277">Toxin-antitoxin system</keyword>
<evidence type="ECO:0000256" key="2">
    <source>
        <dbReference type="ARBA" id="ARBA00022649"/>
    </source>
</evidence>
<dbReference type="CDD" id="cd18731">
    <property type="entry name" value="PIN_NgFitB-like"/>
    <property type="match status" value="1"/>
</dbReference>
<keyword evidence="6" id="KW-0460">Magnesium</keyword>
<feature type="domain" description="PIN" evidence="8">
    <location>
        <begin position="2"/>
        <end position="124"/>
    </location>
</feature>
<evidence type="ECO:0000256" key="3">
    <source>
        <dbReference type="ARBA" id="ARBA00022722"/>
    </source>
</evidence>
<dbReference type="SUPFAM" id="SSF88723">
    <property type="entry name" value="PIN domain-like"/>
    <property type="match status" value="1"/>
</dbReference>
<keyword evidence="10" id="KW-1185">Reference proteome</keyword>